<keyword evidence="1" id="KW-1133">Transmembrane helix</keyword>
<evidence type="ECO:0000313" key="2">
    <source>
        <dbReference type="EMBL" id="MBL0371310.1"/>
    </source>
</evidence>
<dbReference type="AlphaFoldDB" id="A0A936YS06"/>
<keyword evidence="1" id="KW-0472">Membrane</keyword>
<proteinExistence type="predicted"/>
<accession>A0A936YS06</accession>
<evidence type="ECO:0000256" key="1">
    <source>
        <dbReference type="SAM" id="Phobius"/>
    </source>
</evidence>
<dbReference type="RefSeq" id="WP_201653802.1">
    <property type="nucleotide sequence ID" value="NZ_JAEQNC010000002.1"/>
</dbReference>
<feature type="transmembrane region" description="Helical" evidence="1">
    <location>
        <begin position="12"/>
        <end position="38"/>
    </location>
</feature>
<feature type="transmembrane region" description="Helical" evidence="1">
    <location>
        <begin position="59"/>
        <end position="78"/>
    </location>
</feature>
<keyword evidence="1" id="KW-0812">Transmembrane</keyword>
<feature type="transmembrane region" description="Helical" evidence="1">
    <location>
        <begin position="112"/>
        <end position="133"/>
    </location>
</feature>
<dbReference type="Proteomes" id="UP000633219">
    <property type="component" value="Unassembled WGS sequence"/>
</dbReference>
<dbReference type="Pfam" id="PF19660">
    <property type="entry name" value="DUF6163"/>
    <property type="match status" value="1"/>
</dbReference>
<dbReference type="InterPro" id="IPR046161">
    <property type="entry name" value="DUF6163"/>
</dbReference>
<gene>
    <name evidence="2" type="ORF">JJB09_04655</name>
</gene>
<organism evidence="2 3">
    <name type="scientific">Rhizobium setariae</name>
    <dbReference type="NCBI Taxonomy" id="2801340"/>
    <lineage>
        <taxon>Bacteria</taxon>
        <taxon>Pseudomonadati</taxon>
        <taxon>Pseudomonadota</taxon>
        <taxon>Alphaproteobacteria</taxon>
        <taxon>Hyphomicrobiales</taxon>
        <taxon>Rhizobiaceae</taxon>
        <taxon>Rhizobium/Agrobacterium group</taxon>
        <taxon>Rhizobium</taxon>
    </lineage>
</organism>
<sequence>MTDLPMPPPKPFLPQILMAVFLRLVALGCLFYAVRLWGDLIGYSHEGVMRFDLLSTDRMAASAALAVLYPVAAIGLWLKGPWGPVMWSAAAVMEIVMHQVMPEVFGTDGIKIILIAATVVIYAVLRLSIIFLWPQKSASASG</sequence>
<name>A0A936YS06_9HYPH</name>
<evidence type="ECO:0000313" key="3">
    <source>
        <dbReference type="Proteomes" id="UP000633219"/>
    </source>
</evidence>
<dbReference type="EMBL" id="JAEQNC010000002">
    <property type="protein sequence ID" value="MBL0371310.1"/>
    <property type="molecule type" value="Genomic_DNA"/>
</dbReference>
<comment type="caution">
    <text evidence="2">The sequence shown here is derived from an EMBL/GenBank/DDBJ whole genome shotgun (WGS) entry which is preliminary data.</text>
</comment>
<keyword evidence="3" id="KW-1185">Reference proteome</keyword>
<reference evidence="2" key="1">
    <citation type="submission" date="2021-01" db="EMBL/GenBank/DDBJ databases">
        <title>Rhizobium sp. strain KVB221 16S ribosomal RNA gene Genome sequencing and assembly.</title>
        <authorList>
            <person name="Kang M."/>
        </authorList>
    </citation>
    <scope>NUCLEOTIDE SEQUENCE</scope>
    <source>
        <strain evidence="2">KVB221</strain>
    </source>
</reference>
<protein>
    <submittedName>
        <fullName evidence="2">Uncharacterized protein</fullName>
    </submittedName>
</protein>